<reference evidence="1 2" key="1">
    <citation type="submission" date="2019-07" db="EMBL/GenBank/DDBJ databases">
        <title>Whole genome shotgun sequence of Cellulomonas composti NBRC 100758.</title>
        <authorList>
            <person name="Hosoyama A."/>
            <person name="Uohara A."/>
            <person name="Ohji S."/>
            <person name="Ichikawa N."/>
        </authorList>
    </citation>
    <scope>NUCLEOTIDE SEQUENCE [LARGE SCALE GENOMIC DNA]</scope>
    <source>
        <strain evidence="1 2">NBRC 100758</strain>
    </source>
</reference>
<dbReference type="OrthoDB" id="3297440at2"/>
<evidence type="ECO:0000313" key="2">
    <source>
        <dbReference type="Proteomes" id="UP000321720"/>
    </source>
</evidence>
<comment type="caution">
    <text evidence="1">The sequence shown here is derived from an EMBL/GenBank/DDBJ whole genome shotgun (WGS) entry which is preliminary data.</text>
</comment>
<accession>A0A511J7G7</accession>
<dbReference type="EMBL" id="BJWG01000002">
    <property type="protein sequence ID" value="GEL93952.1"/>
    <property type="molecule type" value="Genomic_DNA"/>
</dbReference>
<organism evidence="1 2">
    <name type="scientific">Cellulomonas composti</name>
    <dbReference type="NCBI Taxonomy" id="266130"/>
    <lineage>
        <taxon>Bacteria</taxon>
        <taxon>Bacillati</taxon>
        <taxon>Actinomycetota</taxon>
        <taxon>Actinomycetes</taxon>
        <taxon>Micrococcales</taxon>
        <taxon>Cellulomonadaceae</taxon>
        <taxon>Cellulomonas</taxon>
    </lineage>
</organism>
<evidence type="ECO:0008006" key="3">
    <source>
        <dbReference type="Google" id="ProtNLM"/>
    </source>
</evidence>
<sequence length="105" mass="11319">MDLTIALEALTEDAGRWHELSEVLDAASKTAATLTATDVQLSWAAVDSGLLDVYSRAVSTISSRLGEGRVETDLIGTTLIEVRDAYAASDERARATYAGMWTPRE</sequence>
<dbReference type="AlphaFoldDB" id="A0A511J7G7"/>
<dbReference type="Proteomes" id="UP000321720">
    <property type="component" value="Unassembled WGS sequence"/>
</dbReference>
<name>A0A511J7G7_9CELL</name>
<keyword evidence="2" id="KW-1185">Reference proteome</keyword>
<gene>
    <name evidence="1" type="ORF">CCO02nite_06100</name>
</gene>
<evidence type="ECO:0000313" key="1">
    <source>
        <dbReference type="EMBL" id="GEL93952.1"/>
    </source>
</evidence>
<protein>
    <recommendedName>
        <fullName evidence="3">ESX-1 secretion-associated protein</fullName>
    </recommendedName>
</protein>
<proteinExistence type="predicted"/>
<dbReference type="RefSeq" id="WP_146841578.1">
    <property type="nucleotide sequence ID" value="NZ_BJWG01000002.1"/>
</dbReference>